<dbReference type="Proteomes" id="UP000542813">
    <property type="component" value="Unassembled WGS sequence"/>
</dbReference>
<proteinExistence type="predicted"/>
<dbReference type="PANTHER" id="PTHR21240">
    <property type="entry name" value="2-AMINO-3-CARBOXYLMUCONATE-6-SEMIALDEHYDE DECARBOXYLASE"/>
    <property type="match status" value="1"/>
</dbReference>
<dbReference type="EMBL" id="JACHMM010000001">
    <property type="protein sequence ID" value="MBB5790111.1"/>
    <property type="molecule type" value="Genomic_DNA"/>
</dbReference>
<organism evidence="3 4">
    <name type="scientific">Jiangella mangrovi</name>
    <dbReference type="NCBI Taxonomy" id="1524084"/>
    <lineage>
        <taxon>Bacteria</taxon>
        <taxon>Bacillati</taxon>
        <taxon>Actinomycetota</taxon>
        <taxon>Actinomycetes</taxon>
        <taxon>Jiangellales</taxon>
        <taxon>Jiangellaceae</taxon>
        <taxon>Jiangella</taxon>
    </lineage>
</organism>
<evidence type="ECO:0000256" key="1">
    <source>
        <dbReference type="ARBA" id="ARBA00023239"/>
    </source>
</evidence>
<dbReference type="GO" id="GO:0016787">
    <property type="term" value="F:hydrolase activity"/>
    <property type="evidence" value="ECO:0007669"/>
    <property type="project" value="UniProtKB-KW"/>
</dbReference>
<evidence type="ECO:0000259" key="2">
    <source>
        <dbReference type="Pfam" id="PF04909"/>
    </source>
</evidence>
<name>A0A7W9GUT9_9ACTN</name>
<keyword evidence="3" id="KW-0378">Hydrolase</keyword>
<dbReference type="PANTHER" id="PTHR21240:SF19">
    <property type="entry name" value="CATALYTIC_ HYDROLASE"/>
    <property type="match status" value="1"/>
</dbReference>
<dbReference type="Pfam" id="PF04909">
    <property type="entry name" value="Amidohydro_2"/>
    <property type="match status" value="1"/>
</dbReference>
<reference evidence="3 4" key="1">
    <citation type="submission" date="2020-08" db="EMBL/GenBank/DDBJ databases">
        <title>Sequencing the genomes of 1000 actinobacteria strains.</title>
        <authorList>
            <person name="Klenk H.-P."/>
        </authorList>
    </citation>
    <scope>NUCLEOTIDE SEQUENCE [LARGE SCALE GENOMIC DNA]</scope>
    <source>
        <strain evidence="3 4">DSM 102122</strain>
    </source>
</reference>
<accession>A0A7W9GUT9</accession>
<dbReference type="Gene3D" id="3.20.20.140">
    <property type="entry name" value="Metal-dependent hydrolases"/>
    <property type="match status" value="1"/>
</dbReference>
<keyword evidence="1" id="KW-0456">Lyase</keyword>
<evidence type="ECO:0000313" key="4">
    <source>
        <dbReference type="Proteomes" id="UP000542813"/>
    </source>
</evidence>
<dbReference type="InterPro" id="IPR032466">
    <property type="entry name" value="Metal_Hydrolase"/>
</dbReference>
<feature type="domain" description="Amidohydrolase-related" evidence="2">
    <location>
        <begin position="3"/>
        <end position="275"/>
    </location>
</feature>
<dbReference type="SUPFAM" id="SSF51556">
    <property type="entry name" value="Metallo-dependent hydrolases"/>
    <property type="match status" value="1"/>
</dbReference>
<comment type="caution">
    <text evidence="3">The sequence shown here is derived from an EMBL/GenBank/DDBJ whole genome shotgun (WGS) entry which is preliminary data.</text>
</comment>
<evidence type="ECO:0000313" key="3">
    <source>
        <dbReference type="EMBL" id="MBB5790111.1"/>
    </source>
</evidence>
<gene>
    <name evidence="3" type="ORF">HD601_004686</name>
</gene>
<dbReference type="AlphaFoldDB" id="A0A7W9GUT9"/>
<sequence>MIIDSHTHVWPRWPYEPRVPDDTGRGSYQNLLFQMDQHGVDQALLVNARIERADDNNDYGAEAVRAHPDRFHHIVDVDSRWGADYHRSGAADRLRKLVDTYQPAGVSHYLRPENDGWLLSDEGRAFFAVAAAHRLTVSLAAPPVWLDDLRDVARRFPEVPLLVNHLAVVMLHPGGIEDGLRLALDSEDLPNLLVKVSGYYYGSDRPWDYPYTERLRIVRAFHETWGPRRMVWASDHPSLLAHVSYRQSLEVLREHAGFLPADDLALILGGNLAALLAERSVRP</sequence>
<protein>
    <submittedName>
        <fullName evidence="3">Putative TIM-barrel fold metal-dependent hydrolase</fullName>
    </submittedName>
</protein>
<dbReference type="GO" id="GO:0016831">
    <property type="term" value="F:carboxy-lyase activity"/>
    <property type="evidence" value="ECO:0007669"/>
    <property type="project" value="InterPro"/>
</dbReference>
<dbReference type="RefSeq" id="WP_184825936.1">
    <property type="nucleotide sequence ID" value="NZ_JACHMM010000001.1"/>
</dbReference>
<dbReference type="InterPro" id="IPR006680">
    <property type="entry name" value="Amidohydro-rel"/>
</dbReference>
<dbReference type="InterPro" id="IPR032465">
    <property type="entry name" value="ACMSD"/>
</dbReference>
<keyword evidence="4" id="KW-1185">Reference proteome</keyword>